<sequence>MTKSKSTVKFVAVCFQNFDAITQKLLLSALTDSKYSIELMEEPVDADLCFFNQERESDQPEIETLIELLENHDIPLILLTDYKDLSDKPLLKTLDKPAENHPISEFLNQVQTVFYKELNNTLKRKAAQQPAKLIFNKHLSNAINPEQIQYETNRFYAQKYVGLTPDIDFDVAAELKHIQLNPQSYFFHYLKAAFALSKENQRIARVKTVYGIFYVDALQKVIYHDKNTEEIINIHKIPFYKETQVTIPKFKRAELNALQELYKFDYEPFVWLSSINASKGKVPAHIDFNAPIKLLAWPDLTKLVVFKHSIRIIALWSRGQYSLKQTGQLLKIPQRYPLTIYTAMHALGLIEEAKPQ</sequence>
<dbReference type="AlphaFoldDB" id="A0A4R6XK00"/>
<evidence type="ECO:0000313" key="1">
    <source>
        <dbReference type="EMBL" id="TDR17573.1"/>
    </source>
</evidence>
<keyword evidence="2" id="KW-1185">Reference proteome</keyword>
<dbReference type="Proteomes" id="UP000295724">
    <property type="component" value="Unassembled WGS sequence"/>
</dbReference>
<proteinExistence type="predicted"/>
<protein>
    <submittedName>
        <fullName evidence="1">Uncharacterized protein</fullName>
    </submittedName>
</protein>
<gene>
    <name evidence="1" type="ORF">C8D91_2632</name>
</gene>
<dbReference type="OrthoDB" id="3212305at2"/>
<accession>A0A4R6XK00</accession>
<comment type="caution">
    <text evidence="1">The sequence shown here is derived from an EMBL/GenBank/DDBJ whole genome shotgun (WGS) entry which is preliminary data.</text>
</comment>
<reference evidence="1 2" key="1">
    <citation type="submission" date="2019-03" db="EMBL/GenBank/DDBJ databases">
        <title>Genomic Encyclopedia of Type Strains, Phase IV (KMG-IV): sequencing the most valuable type-strain genomes for metagenomic binning, comparative biology and taxonomic classification.</title>
        <authorList>
            <person name="Goeker M."/>
        </authorList>
    </citation>
    <scope>NUCLEOTIDE SEQUENCE [LARGE SCALE GENOMIC DNA]</scope>
    <source>
        <strain evidence="1 2">DSM 25488</strain>
    </source>
</reference>
<evidence type="ECO:0000313" key="2">
    <source>
        <dbReference type="Proteomes" id="UP000295724"/>
    </source>
</evidence>
<organism evidence="1 2">
    <name type="scientific">Marinicella litoralis</name>
    <dbReference type="NCBI Taxonomy" id="644220"/>
    <lineage>
        <taxon>Bacteria</taxon>
        <taxon>Pseudomonadati</taxon>
        <taxon>Pseudomonadota</taxon>
        <taxon>Gammaproteobacteria</taxon>
        <taxon>Lysobacterales</taxon>
        <taxon>Marinicellaceae</taxon>
        <taxon>Marinicella</taxon>
    </lineage>
</organism>
<dbReference type="EMBL" id="SNZB01000006">
    <property type="protein sequence ID" value="TDR17573.1"/>
    <property type="molecule type" value="Genomic_DNA"/>
</dbReference>
<dbReference type="RefSeq" id="WP_099018934.1">
    <property type="nucleotide sequence ID" value="NZ_NIHB01000002.1"/>
</dbReference>
<name>A0A4R6XK00_9GAMM</name>